<dbReference type="SUPFAM" id="SSF52540">
    <property type="entry name" value="P-loop containing nucleoside triphosphate hydrolases"/>
    <property type="match status" value="2"/>
</dbReference>
<dbReference type="Proteomes" id="UP000006426">
    <property type="component" value="Plasmid pmppla107"/>
</dbReference>
<evidence type="ECO:0000313" key="3">
    <source>
        <dbReference type="Proteomes" id="UP000006426"/>
    </source>
</evidence>
<accession>A0AAD0PVC3</accession>
<dbReference type="Pfam" id="PF13476">
    <property type="entry name" value="AAA_23"/>
    <property type="match status" value="1"/>
</dbReference>
<dbReference type="EMBL" id="CP031226">
    <property type="protein sequence ID" value="AXH59441.1"/>
    <property type="molecule type" value="Genomic_DNA"/>
</dbReference>
<dbReference type="GO" id="GO:0006302">
    <property type="term" value="P:double-strand break repair"/>
    <property type="evidence" value="ECO:0007669"/>
    <property type="project" value="InterPro"/>
</dbReference>
<dbReference type="AlphaFoldDB" id="A0AAD0PVC3"/>
<organism evidence="2 3">
    <name type="scientific">Pseudomonas amygdali pv. lachrymans str. M301315</name>
    <dbReference type="NCBI Taxonomy" id="629260"/>
    <lineage>
        <taxon>Bacteria</taxon>
        <taxon>Pseudomonadati</taxon>
        <taxon>Pseudomonadota</taxon>
        <taxon>Gammaproteobacteria</taxon>
        <taxon>Pseudomonadales</taxon>
        <taxon>Pseudomonadaceae</taxon>
        <taxon>Pseudomonas</taxon>
        <taxon>Pseudomonas amygdali</taxon>
    </lineage>
</organism>
<evidence type="ECO:0000313" key="2">
    <source>
        <dbReference type="EMBL" id="AXH59441.1"/>
    </source>
</evidence>
<protein>
    <submittedName>
        <fullName evidence="2">DNA repair ATPase-like protein</fullName>
    </submittedName>
</protein>
<name>A0AAD0PVC3_PSEAV</name>
<dbReference type="GO" id="GO:0016887">
    <property type="term" value="F:ATP hydrolysis activity"/>
    <property type="evidence" value="ECO:0007669"/>
    <property type="project" value="InterPro"/>
</dbReference>
<evidence type="ECO:0000259" key="1">
    <source>
        <dbReference type="Pfam" id="PF13476"/>
    </source>
</evidence>
<feature type="domain" description="Rad50/SbcC-type AAA" evidence="1">
    <location>
        <begin position="241"/>
        <end position="518"/>
    </location>
</feature>
<proteinExistence type="predicted"/>
<sequence length="637" mass="70860">MSMTQALKIKPSQTLDCLSLLIPGLIRQEAELLGVAKQAQVDMANVAVEIAECDQLLNRKDDVLRQLGLLQQEAQAKNKGVFEELLTSLIHEIMPHKSGEEVVLTSTLRQNLAALDIDIKSNGHLENVSRDKGGSIANIVAMGMRFVVLARQPNRRVLFLDEADCHLREEYIPAFAAVMQQLAHRLGIQVIYISHHPAAFFQGFGRIIEIYNQDGQNHSQILSDEEKVEGHEYPENAFRYIRLRDFGPHENVLVELGGGLNIITGDNDLGKSKFITAVGELLSNDGQEARIRHERPFFEIEIGLEMGMSLLWKYKRTGSQKTLMELKGKDGAVIESSTLGSGKVPEWLHTYLAMGMVNDKNIHVHPQDEPKYLLSSHYTSIDRAKMLPLGRESRDVLRMIQIFNQQIIDARSRRRGLEAQLVKVKNLLQALAPLLDSSESSDDLESSLARLREQCRRTEMMAELGFKIGALATRKKALVEGLAVLDRIVVPAIELSRAQDMQSLIDKIEKTEAVIESLQGLKKLPPISKPPVLRDTAAMAQIGAKIGENLSKIKAISAIKNIPAAGPAPVLKDTSRMKDLISRFESIDTQIERRTHDLKVCREQALAIRAQKADLIEALGGTCPTCQQSMNGVHAHV</sequence>
<dbReference type="Gene3D" id="3.40.50.300">
    <property type="entry name" value="P-loop containing nucleotide triphosphate hydrolases"/>
    <property type="match status" value="2"/>
</dbReference>
<reference evidence="2 3" key="1">
    <citation type="journal article" date="2011" name="PLoS Pathog.">
        <title>Dynamic evolution of pathogenicity revealed by sequencing and comparative genomics of 19 Pseudomonas syringae isolates.</title>
        <authorList>
            <person name="Baltrus D.A."/>
            <person name="Nishimura M.T."/>
            <person name="Romanchuk A."/>
            <person name="Chang J.H."/>
            <person name="Mukhtar M.S."/>
            <person name="Cherkis K."/>
            <person name="Roach J."/>
            <person name="Grant S.R."/>
            <person name="Jones C.D."/>
            <person name="Dangl J.L."/>
        </authorList>
    </citation>
    <scope>NUCLEOTIDE SEQUENCE [LARGE SCALE GENOMIC DNA]</scope>
    <source>
        <strain evidence="2 3">M301315</strain>
    </source>
</reference>
<geneLocation type="plasmid" evidence="3">
    <name>pmppla107</name>
</geneLocation>
<dbReference type="InterPro" id="IPR027417">
    <property type="entry name" value="P-loop_NTPase"/>
</dbReference>
<gene>
    <name evidence="2" type="ORF">PLA107_029895</name>
</gene>
<dbReference type="InterPro" id="IPR038729">
    <property type="entry name" value="Rad50/SbcC_AAA"/>
</dbReference>
<keyword evidence="2" id="KW-0614">Plasmid</keyword>